<evidence type="ECO:0000313" key="2">
    <source>
        <dbReference type="Proteomes" id="UP000593565"/>
    </source>
</evidence>
<protein>
    <submittedName>
        <fullName evidence="1">Uncharacterized protein</fullName>
    </submittedName>
</protein>
<comment type="caution">
    <text evidence="1">The sequence shown here is derived from an EMBL/GenBank/DDBJ whole genome shotgun (WGS) entry which is preliminary data.</text>
</comment>
<gene>
    <name evidence="1" type="ORF">AMELA_G00274300</name>
</gene>
<accession>A0A7J5ZM46</accession>
<evidence type="ECO:0000313" key="1">
    <source>
        <dbReference type="EMBL" id="KAF4071523.1"/>
    </source>
</evidence>
<dbReference type="AlphaFoldDB" id="A0A7J5ZM46"/>
<sequence length="54" mass="5892">MQFGPSIHPSSTAYSCFRVAGNLEPNPGSIGHKAGYTLDRVPVHRRAMQFGLPH</sequence>
<dbReference type="EMBL" id="JAAGNN010000027">
    <property type="protein sequence ID" value="KAF4071523.1"/>
    <property type="molecule type" value="Genomic_DNA"/>
</dbReference>
<keyword evidence="2" id="KW-1185">Reference proteome</keyword>
<reference evidence="1 2" key="1">
    <citation type="submission" date="2020-02" db="EMBL/GenBank/DDBJ databases">
        <title>A chromosome-scale genome assembly of the black bullhead catfish (Ameiurus melas).</title>
        <authorList>
            <person name="Wen M."/>
            <person name="Zham M."/>
            <person name="Cabau C."/>
            <person name="Klopp C."/>
            <person name="Donnadieu C."/>
            <person name="Roques C."/>
            <person name="Bouchez O."/>
            <person name="Lampietro C."/>
            <person name="Jouanno E."/>
            <person name="Herpin A."/>
            <person name="Louis A."/>
            <person name="Berthelot C."/>
            <person name="Parey E."/>
            <person name="Roest-Crollius H."/>
            <person name="Braasch I."/>
            <person name="Postlethwait J."/>
            <person name="Robinson-Rechavi M."/>
            <person name="Echchiki A."/>
            <person name="Begum T."/>
            <person name="Montfort J."/>
            <person name="Schartl M."/>
            <person name="Bobe J."/>
            <person name="Guiguen Y."/>
        </authorList>
    </citation>
    <scope>NUCLEOTIDE SEQUENCE [LARGE SCALE GENOMIC DNA]</scope>
    <source>
        <strain evidence="1">M_S1</strain>
        <tissue evidence="1">Blood</tissue>
    </source>
</reference>
<organism evidence="1 2">
    <name type="scientific">Ameiurus melas</name>
    <name type="common">Black bullhead</name>
    <name type="synonym">Silurus melas</name>
    <dbReference type="NCBI Taxonomy" id="219545"/>
    <lineage>
        <taxon>Eukaryota</taxon>
        <taxon>Metazoa</taxon>
        <taxon>Chordata</taxon>
        <taxon>Craniata</taxon>
        <taxon>Vertebrata</taxon>
        <taxon>Euteleostomi</taxon>
        <taxon>Actinopterygii</taxon>
        <taxon>Neopterygii</taxon>
        <taxon>Teleostei</taxon>
        <taxon>Ostariophysi</taxon>
        <taxon>Siluriformes</taxon>
        <taxon>Ictaluridae</taxon>
        <taxon>Ameiurus</taxon>
    </lineage>
</organism>
<proteinExistence type="predicted"/>
<name>A0A7J5ZM46_AMEME</name>
<dbReference type="Proteomes" id="UP000593565">
    <property type="component" value="Unassembled WGS sequence"/>
</dbReference>